<accession>A0A9D1XZ22</accession>
<keyword evidence="1" id="KW-0812">Transmembrane</keyword>
<evidence type="ECO:0000313" key="3">
    <source>
        <dbReference type="Proteomes" id="UP000886751"/>
    </source>
</evidence>
<name>A0A9D1XZ22_9FIRM</name>
<gene>
    <name evidence="2" type="ORF">H9846_00220</name>
</gene>
<dbReference type="EMBL" id="DXEI01000007">
    <property type="protein sequence ID" value="HIX93874.1"/>
    <property type="molecule type" value="Genomic_DNA"/>
</dbReference>
<protein>
    <submittedName>
        <fullName evidence="2">Uncharacterized protein</fullName>
    </submittedName>
</protein>
<keyword evidence="1" id="KW-0472">Membrane</keyword>
<feature type="transmembrane region" description="Helical" evidence="1">
    <location>
        <begin position="194"/>
        <end position="213"/>
    </location>
</feature>
<proteinExistence type="predicted"/>
<organism evidence="2 3">
    <name type="scientific">Candidatus Gemmiger excrementipullorum</name>
    <dbReference type="NCBI Taxonomy" id="2838610"/>
    <lineage>
        <taxon>Bacteria</taxon>
        <taxon>Bacillati</taxon>
        <taxon>Bacillota</taxon>
        <taxon>Clostridia</taxon>
        <taxon>Eubacteriales</taxon>
        <taxon>Gemmiger</taxon>
    </lineage>
</organism>
<reference evidence="2" key="2">
    <citation type="submission" date="2021-04" db="EMBL/GenBank/DDBJ databases">
        <authorList>
            <person name="Gilroy R."/>
        </authorList>
    </citation>
    <scope>NUCLEOTIDE SEQUENCE</scope>
    <source>
        <strain evidence="2">ChiHecec2B26-7398</strain>
    </source>
</reference>
<feature type="transmembrane region" description="Helical" evidence="1">
    <location>
        <begin position="93"/>
        <end position="114"/>
    </location>
</feature>
<feature type="transmembrane region" description="Helical" evidence="1">
    <location>
        <begin position="142"/>
        <end position="164"/>
    </location>
</feature>
<evidence type="ECO:0000256" key="1">
    <source>
        <dbReference type="SAM" id="Phobius"/>
    </source>
</evidence>
<feature type="transmembrane region" description="Helical" evidence="1">
    <location>
        <begin position="361"/>
        <end position="378"/>
    </location>
</feature>
<comment type="caution">
    <text evidence="2">The sequence shown here is derived from an EMBL/GenBank/DDBJ whole genome shotgun (WGS) entry which is preliminary data.</text>
</comment>
<sequence>MHKIQQSGWRARLWQAAPWLWIAAGYLLDLWYQLVPGKWIVDSDLASEMILADLLNQEGTVISSNWYYSTELKVVNLQWFYRLGLLLFPDSWHLARVFGMAIALALYTAVLLFFVRSAGLGRAGLWMTGALLWPFGRNYLVLALYGGYYLVYTSFYLLVLALILRALRASRAAPWLAAACAVAAVSGTNGVKQLMVFHAPLLAASAVLLALALHRCGKTTWREAWAACRLQVRMLAASLLTALGCAAGYFLSDAVLSRLYDFKSYGFIAWNRSDDWFTLDRILMDFFHEFGYQDGANLFRFSGIATGIGLLLGLCMFLCIVRLLLRLCRLQPVDQLLVLLLVCMLAVCSVCYTYFQEYYGYFWLLNLPVGVAVMAVELKTEDFRLPGARQLAAAALACAFTVCAVHTVRREIEKPALAHKGLDTVAAWLVDNGYTEGYATFWNGNAMIELSSGKLDVWTLASLSDDKVPDWLQKKDHLTTDPAGSPFLLLDTEGDGAPEDAALITRGNCELVYEDSRYQVYTFASAADVHAAAEAARAEG</sequence>
<dbReference type="Proteomes" id="UP000886751">
    <property type="component" value="Unassembled WGS sequence"/>
</dbReference>
<feature type="transmembrane region" description="Helical" evidence="1">
    <location>
        <begin position="301"/>
        <end position="324"/>
    </location>
</feature>
<feature type="transmembrane region" description="Helical" evidence="1">
    <location>
        <begin position="12"/>
        <end position="32"/>
    </location>
</feature>
<feature type="transmembrane region" description="Helical" evidence="1">
    <location>
        <begin position="336"/>
        <end position="355"/>
    </location>
</feature>
<keyword evidence="1" id="KW-1133">Transmembrane helix</keyword>
<dbReference type="AlphaFoldDB" id="A0A9D1XZ22"/>
<feature type="transmembrane region" description="Helical" evidence="1">
    <location>
        <begin position="234"/>
        <end position="252"/>
    </location>
</feature>
<reference evidence="2" key="1">
    <citation type="journal article" date="2021" name="PeerJ">
        <title>Extensive microbial diversity within the chicken gut microbiome revealed by metagenomics and culture.</title>
        <authorList>
            <person name="Gilroy R."/>
            <person name="Ravi A."/>
            <person name="Getino M."/>
            <person name="Pursley I."/>
            <person name="Horton D.L."/>
            <person name="Alikhan N.F."/>
            <person name="Baker D."/>
            <person name="Gharbi K."/>
            <person name="Hall N."/>
            <person name="Watson M."/>
            <person name="Adriaenssens E.M."/>
            <person name="Foster-Nyarko E."/>
            <person name="Jarju S."/>
            <person name="Secka A."/>
            <person name="Antonio M."/>
            <person name="Oren A."/>
            <person name="Chaudhuri R.R."/>
            <person name="La Ragione R."/>
            <person name="Hildebrand F."/>
            <person name="Pallen M.J."/>
        </authorList>
    </citation>
    <scope>NUCLEOTIDE SEQUENCE</scope>
    <source>
        <strain evidence="2">ChiHecec2B26-7398</strain>
    </source>
</reference>
<evidence type="ECO:0000313" key="2">
    <source>
        <dbReference type="EMBL" id="HIX93874.1"/>
    </source>
</evidence>
<feature type="transmembrane region" description="Helical" evidence="1">
    <location>
        <begin position="390"/>
        <end position="408"/>
    </location>
</feature>